<dbReference type="EMBL" id="CAJDYZ010010056">
    <property type="protein sequence ID" value="CAD1477525.1"/>
    <property type="molecule type" value="Genomic_DNA"/>
</dbReference>
<accession>A0A6V7HE69</accession>
<feature type="non-terminal residue" evidence="1">
    <location>
        <position position="1"/>
    </location>
</feature>
<sequence>EILFETLNIANDQLQVSRKLMTAICTERKNCEYSGTMNTLSKRGPEKEKATMKCRVARQKSQCEIDETVLRLSSSCTHEQLRLDTLSDRPGNI</sequence>
<comment type="caution">
    <text evidence="1">The sequence shown here is derived from an EMBL/GenBank/DDBJ whole genome shotgun (WGS) entry which is preliminary data.</text>
</comment>
<dbReference type="Proteomes" id="UP000752696">
    <property type="component" value="Unassembled WGS sequence"/>
</dbReference>
<proteinExistence type="predicted"/>
<gene>
    <name evidence="1" type="ORF">MHI_LOCUS734469</name>
</gene>
<evidence type="ECO:0000313" key="2">
    <source>
        <dbReference type="Proteomes" id="UP000752696"/>
    </source>
</evidence>
<protein>
    <submittedName>
        <fullName evidence="1">Uncharacterized protein</fullName>
    </submittedName>
</protein>
<keyword evidence="2" id="KW-1185">Reference proteome</keyword>
<evidence type="ECO:0000313" key="1">
    <source>
        <dbReference type="EMBL" id="CAD1477525.1"/>
    </source>
</evidence>
<organism evidence="1 2">
    <name type="scientific">Heterotrigona itama</name>
    <dbReference type="NCBI Taxonomy" id="395501"/>
    <lineage>
        <taxon>Eukaryota</taxon>
        <taxon>Metazoa</taxon>
        <taxon>Ecdysozoa</taxon>
        <taxon>Arthropoda</taxon>
        <taxon>Hexapoda</taxon>
        <taxon>Insecta</taxon>
        <taxon>Pterygota</taxon>
        <taxon>Neoptera</taxon>
        <taxon>Endopterygota</taxon>
        <taxon>Hymenoptera</taxon>
        <taxon>Apocrita</taxon>
        <taxon>Aculeata</taxon>
        <taxon>Apoidea</taxon>
        <taxon>Anthophila</taxon>
        <taxon>Apidae</taxon>
        <taxon>Heterotrigona</taxon>
    </lineage>
</organism>
<dbReference type="AlphaFoldDB" id="A0A6V7HE69"/>
<name>A0A6V7HE69_9HYME</name>
<reference evidence="1" key="1">
    <citation type="submission" date="2020-07" db="EMBL/GenBank/DDBJ databases">
        <authorList>
            <person name="Nazaruddin N."/>
        </authorList>
    </citation>
    <scope>NUCLEOTIDE SEQUENCE</scope>
</reference>